<sequence length="379" mass="42316">MQETNKFSHWLEKKWVAPSFAGWLLGVIAICFFGAATNTMAGWLYVISGVILAILGLGAVIPMRSLKPLKLRRLPIEPVSAGEQLIIELEIENPTPKPKTLIHIKDCLPSGLSQPTTTAIETIPPQSKHRWTYYPTAQKRGIYHWHELELRTGTPLGVCWCRRTREIPTKAIVYPTVLPLTHCPLIDSIGEEDSTKLQSDRLYLAATEGITKTLRQYRFGDPTRLIHWRTSARFGDLQVRELEIITGGQEVILCLDSAPSWEEEAFELAVIAAASLYFYASRAQLNVKLWTAGAGLLHGNRVVLETLAAVFPGEDNVAQPPSLPLIWLTQNPSTIDSLPPGSRWLLFPQTKQPVINPNLRGLVINSEQSLQLQLQKLLS</sequence>
<accession>A0A941GX62</accession>
<keyword evidence="1" id="KW-0472">Membrane</keyword>
<feature type="domain" description="DUF58" evidence="2">
    <location>
        <begin position="214"/>
        <end position="290"/>
    </location>
</feature>
<gene>
    <name evidence="3" type="ORF">DSM107014_12260</name>
</gene>
<dbReference type="PANTHER" id="PTHR34351:SF1">
    <property type="entry name" value="SLR1927 PROTEIN"/>
    <property type="match status" value="1"/>
</dbReference>
<dbReference type="InterPro" id="IPR002881">
    <property type="entry name" value="DUF58"/>
</dbReference>
<evidence type="ECO:0000256" key="1">
    <source>
        <dbReference type="SAM" id="Phobius"/>
    </source>
</evidence>
<dbReference type="Pfam" id="PF01882">
    <property type="entry name" value="DUF58"/>
    <property type="match status" value="1"/>
</dbReference>
<dbReference type="PANTHER" id="PTHR34351">
    <property type="entry name" value="SLR1927 PROTEIN-RELATED"/>
    <property type="match status" value="1"/>
</dbReference>
<comment type="caution">
    <text evidence="3">The sequence shown here is derived from an EMBL/GenBank/DDBJ whole genome shotgun (WGS) entry which is preliminary data.</text>
</comment>
<dbReference type="EMBL" id="JADQBC010000080">
    <property type="protein sequence ID" value="MBR8828651.1"/>
    <property type="molecule type" value="Genomic_DNA"/>
</dbReference>
<reference evidence="3" key="1">
    <citation type="submission" date="2021-02" db="EMBL/GenBank/DDBJ databases">
        <title>Metagenome analyses of Stigonema ocellatum DSM 106950, Chlorogloea purpurea SAG 13.99 and Gomphosphaeria aponina DSM 107014.</title>
        <authorList>
            <person name="Marter P."/>
            <person name="Huang S."/>
        </authorList>
    </citation>
    <scope>NUCLEOTIDE SEQUENCE</scope>
    <source>
        <strain evidence="3">JP213</strain>
    </source>
</reference>
<evidence type="ECO:0000313" key="3">
    <source>
        <dbReference type="EMBL" id="MBR8828651.1"/>
    </source>
</evidence>
<dbReference type="Proteomes" id="UP000767446">
    <property type="component" value="Unassembled WGS sequence"/>
</dbReference>
<evidence type="ECO:0000313" key="4">
    <source>
        <dbReference type="Proteomes" id="UP000767446"/>
    </source>
</evidence>
<protein>
    <submittedName>
        <fullName evidence="3">DUF58 domain-containing protein</fullName>
    </submittedName>
</protein>
<proteinExistence type="predicted"/>
<feature type="transmembrane region" description="Helical" evidence="1">
    <location>
        <begin position="15"/>
        <end position="36"/>
    </location>
</feature>
<dbReference type="AlphaFoldDB" id="A0A941GX62"/>
<organism evidence="3 4">
    <name type="scientific">Gomphosphaeria aponina SAG 52.96 = DSM 107014</name>
    <dbReference type="NCBI Taxonomy" id="1521640"/>
    <lineage>
        <taxon>Bacteria</taxon>
        <taxon>Bacillati</taxon>
        <taxon>Cyanobacteriota</taxon>
        <taxon>Cyanophyceae</taxon>
        <taxon>Oscillatoriophycideae</taxon>
        <taxon>Chroococcales</taxon>
        <taxon>Gomphosphaeriaceae</taxon>
        <taxon>Gomphosphaeria</taxon>
    </lineage>
</organism>
<evidence type="ECO:0000259" key="2">
    <source>
        <dbReference type="Pfam" id="PF01882"/>
    </source>
</evidence>
<keyword evidence="1" id="KW-0812">Transmembrane</keyword>
<feature type="transmembrane region" description="Helical" evidence="1">
    <location>
        <begin position="42"/>
        <end position="63"/>
    </location>
</feature>
<keyword evidence="1" id="KW-1133">Transmembrane helix</keyword>
<name>A0A941GX62_9CHRO</name>